<dbReference type="SUPFAM" id="SSF51197">
    <property type="entry name" value="Clavaminate synthase-like"/>
    <property type="match status" value="1"/>
</dbReference>
<protein>
    <submittedName>
        <fullName evidence="1">Phytanoyl-CoA dioxygenase</fullName>
    </submittedName>
</protein>
<keyword evidence="1" id="KW-0560">Oxidoreductase</keyword>
<dbReference type="EMBL" id="AP023287">
    <property type="protein sequence ID" value="BCI53312.1"/>
    <property type="molecule type" value="Genomic_DNA"/>
</dbReference>
<dbReference type="Gene3D" id="2.60.120.620">
    <property type="entry name" value="q2cbj1_9rhob like domain"/>
    <property type="match status" value="1"/>
</dbReference>
<keyword evidence="1" id="KW-0223">Dioxygenase</keyword>
<dbReference type="Pfam" id="PF05721">
    <property type="entry name" value="PhyH"/>
    <property type="match status" value="1"/>
</dbReference>
<name>A0A6S6P599_9MYCO</name>
<gene>
    <name evidence="1" type="ORF">NIIDNTM18_25900</name>
</gene>
<accession>A0A6S6P599</accession>
<evidence type="ECO:0000313" key="1">
    <source>
        <dbReference type="EMBL" id="BCI53312.1"/>
    </source>
</evidence>
<sequence>MRQPVGVVDVDVDVAAFERDGYLKISQPELRGAAEAARAQLWRRLGVSPDDPSSWTEPVVWTSDMTGSGPFAELTGSAPLARVLDALCGTGGWQPRGALGNIPVRFPVRPSADDRGWHIDMNTPLPDGGWAISGRPHTLLLLTLLSDVGPDDAPTRIRRGSHRDVAAALDEVPVDFIAAGELVDRVSAARPVVAATGSAGDMYVVHPFTVHAADEHRGSTPRFMAQTPVVLTAPLRPGGPSVPARVWSGDGS</sequence>
<dbReference type="InterPro" id="IPR008775">
    <property type="entry name" value="Phytyl_CoA_dOase-like"/>
</dbReference>
<proteinExistence type="predicted"/>
<dbReference type="Proteomes" id="UP000515734">
    <property type="component" value="Chromosome"/>
</dbReference>
<evidence type="ECO:0000313" key="2">
    <source>
        <dbReference type="Proteomes" id="UP000515734"/>
    </source>
</evidence>
<organism evidence="1 2">
    <name type="scientific">Mycolicibacterium litorale</name>
    <dbReference type="NCBI Taxonomy" id="758802"/>
    <lineage>
        <taxon>Bacteria</taxon>
        <taxon>Bacillati</taxon>
        <taxon>Actinomycetota</taxon>
        <taxon>Actinomycetes</taxon>
        <taxon>Mycobacteriales</taxon>
        <taxon>Mycobacteriaceae</taxon>
        <taxon>Mycolicibacterium</taxon>
    </lineage>
</organism>
<reference evidence="1 2" key="1">
    <citation type="submission" date="2020-07" db="EMBL/GenBank/DDBJ databases">
        <title>Complete genome sequence of Mycolicibacterium litorale like strain isolated from cardiac implantable electronic device infection.</title>
        <authorList>
            <person name="Fukano H."/>
            <person name="Miyama H."/>
            <person name="Hoshino Y."/>
        </authorList>
    </citation>
    <scope>NUCLEOTIDE SEQUENCE [LARGE SCALE GENOMIC DNA]</scope>
    <source>
        <strain evidence="1 2">NIIDNTM18</strain>
    </source>
</reference>
<dbReference type="GO" id="GO:0016706">
    <property type="term" value="F:2-oxoglutarate-dependent dioxygenase activity"/>
    <property type="evidence" value="ECO:0007669"/>
    <property type="project" value="UniProtKB-ARBA"/>
</dbReference>
<dbReference type="AlphaFoldDB" id="A0A6S6P599"/>